<dbReference type="Proteomes" id="UP000054560">
    <property type="component" value="Unassembled WGS sequence"/>
</dbReference>
<dbReference type="AlphaFoldDB" id="A0A0L0FB96"/>
<evidence type="ECO:0000256" key="1">
    <source>
        <dbReference type="SAM" id="Phobius"/>
    </source>
</evidence>
<keyword evidence="1" id="KW-0472">Membrane</keyword>
<keyword evidence="1" id="KW-1133">Transmembrane helix</keyword>
<keyword evidence="1" id="KW-0812">Transmembrane</keyword>
<organism evidence="2 3">
    <name type="scientific">Sphaeroforma arctica JP610</name>
    <dbReference type="NCBI Taxonomy" id="667725"/>
    <lineage>
        <taxon>Eukaryota</taxon>
        <taxon>Ichthyosporea</taxon>
        <taxon>Ichthyophonida</taxon>
        <taxon>Sphaeroforma</taxon>
    </lineage>
</organism>
<keyword evidence="3" id="KW-1185">Reference proteome</keyword>
<feature type="transmembrane region" description="Helical" evidence="1">
    <location>
        <begin position="90"/>
        <end position="112"/>
    </location>
</feature>
<reference evidence="2 3" key="1">
    <citation type="submission" date="2011-02" db="EMBL/GenBank/DDBJ databases">
        <title>The Genome Sequence of Sphaeroforma arctica JP610.</title>
        <authorList>
            <consortium name="The Broad Institute Genome Sequencing Platform"/>
            <person name="Russ C."/>
            <person name="Cuomo C."/>
            <person name="Young S.K."/>
            <person name="Zeng Q."/>
            <person name="Gargeya S."/>
            <person name="Alvarado L."/>
            <person name="Berlin A."/>
            <person name="Chapman S.B."/>
            <person name="Chen Z."/>
            <person name="Freedman E."/>
            <person name="Gellesch M."/>
            <person name="Goldberg J."/>
            <person name="Griggs A."/>
            <person name="Gujja S."/>
            <person name="Heilman E."/>
            <person name="Heiman D."/>
            <person name="Howarth C."/>
            <person name="Mehta T."/>
            <person name="Neiman D."/>
            <person name="Pearson M."/>
            <person name="Roberts A."/>
            <person name="Saif S."/>
            <person name="Shea T."/>
            <person name="Shenoy N."/>
            <person name="Sisk P."/>
            <person name="Stolte C."/>
            <person name="Sykes S."/>
            <person name="White J."/>
            <person name="Yandava C."/>
            <person name="Burger G."/>
            <person name="Gray M.W."/>
            <person name="Holland P.W.H."/>
            <person name="King N."/>
            <person name="Lang F.B.F."/>
            <person name="Roger A.J."/>
            <person name="Ruiz-Trillo I."/>
            <person name="Haas B."/>
            <person name="Nusbaum C."/>
            <person name="Birren B."/>
        </authorList>
    </citation>
    <scope>NUCLEOTIDE SEQUENCE [LARGE SCALE GENOMIC DNA]</scope>
    <source>
        <strain evidence="2 3">JP610</strain>
    </source>
</reference>
<proteinExistence type="predicted"/>
<gene>
    <name evidence="2" type="ORF">SARC_13433</name>
</gene>
<evidence type="ECO:0000313" key="2">
    <source>
        <dbReference type="EMBL" id="KNC74009.1"/>
    </source>
</evidence>
<accession>A0A0L0FB96</accession>
<dbReference type="RefSeq" id="XP_014147911.1">
    <property type="nucleotide sequence ID" value="XM_014292436.1"/>
</dbReference>
<protein>
    <submittedName>
        <fullName evidence="2">Uncharacterized protein</fullName>
    </submittedName>
</protein>
<dbReference type="GeneID" id="25913937"/>
<sequence>MNMASAPLARLRVMYLVFIKGDFDAKYSNTVIRVNIASMIPNFCVFAIYIPDQYFYIPGLVLRLLLLMAIIEMMYYCFRLRKTKLLRDQYGDLLSACGLSLIAVVNVASALVNLDHSALAIDQFNAVMVVVWVLNGELIGPTVYQTFVEFLQRNNRMKYNNGNVSFQINKRNERTGLQTIIDDDRLYPALLAMAWERYCEGNILFLHDGLRLCESLKACQAKANGQKQNSDPISFSIDIGQSQASTFEPAVPMTRSDWSSTAIYKKQLTTEKRSAHTAQRLYPRSAPQVCPRSYAKLCHRACDAPTPVNLTSAQISALQQARSLECLKKSDTDIILNVLVLSLADVQMLFEASGVLATFEQSEARAMILGEREAVIRLGIETERLEDVESIPD</sequence>
<evidence type="ECO:0000313" key="3">
    <source>
        <dbReference type="Proteomes" id="UP000054560"/>
    </source>
</evidence>
<feature type="transmembrane region" description="Helical" evidence="1">
    <location>
        <begin position="30"/>
        <end position="50"/>
    </location>
</feature>
<feature type="transmembrane region" description="Helical" evidence="1">
    <location>
        <begin position="124"/>
        <end position="148"/>
    </location>
</feature>
<name>A0A0L0FB96_9EUKA</name>
<feature type="transmembrane region" description="Helical" evidence="1">
    <location>
        <begin position="56"/>
        <end position="78"/>
    </location>
</feature>
<dbReference type="EMBL" id="KQ244878">
    <property type="protein sequence ID" value="KNC74009.1"/>
    <property type="molecule type" value="Genomic_DNA"/>
</dbReference>